<evidence type="ECO:0000313" key="3">
    <source>
        <dbReference type="Proteomes" id="UP000284547"/>
    </source>
</evidence>
<dbReference type="InterPro" id="IPR011042">
    <property type="entry name" value="6-blade_b-propeller_TolB-like"/>
</dbReference>
<dbReference type="OrthoDB" id="9770043at2"/>
<feature type="domain" description="Glucose/Sorbosone dehydrogenase" evidence="1">
    <location>
        <begin position="27"/>
        <end position="347"/>
    </location>
</feature>
<dbReference type="InterPro" id="IPR012938">
    <property type="entry name" value="Glc/Sorbosone_DH"/>
</dbReference>
<accession>A0A411YZD0</accession>
<dbReference type="SUPFAM" id="SSF50952">
    <property type="entry name" value="Soluble quinoprotein glucose dehydrogenase"/>
    <property type="match status" value="1"/>
</dbReference>
<dbReference type="PANTHER" id="PTHR19328">
    <property type="entry name" value="HEDGEHOG-INTERACTING PROTEIN"/>
    <property type="match status" value="1"/>
</dbReference>
<dbReference type="Proteomes" id="UP000284547">
    <property type="component" value="Unassembled WGS sequence"/>
</dbReference>
<keyword evidence="3" id="KW-1185">Reference proteome</keyword>
<evidence type="ECO:0000313" key="2">
    <source>
        <dbReference type="EMBL" id="RGP36156.1"/>
    </source>
</evidence>
<reference evidence="2 3" key="1">
    <citation type="submission" date="2018-08" db="EMBL/GenBank/DDBJ databases">
        <title>Flavobacterium tibetense sp. nov., isolated from a wetland YonghuCo on Tibetan Plateau.</title>
        <authorList>
            <person name="Phurbu D."/>
            <person name="Lu H."/>
            <person name="Xing P."/>
        </authorList>
    </citation>
    <scope>NUCLEOTIDE SEQUENCE [LARGE SCALE GENOMIC DNA]</scope>
    <source>
        <strain evidence="2 3">DJC</strain>
    </source>
</reference>
<dbReference type="Pfam" id="PF07995">
    <property type="entry name" value="GSDH"/>
    <property type="match status" value="1"/>
</dbReference>
<dbReference type="InterPro" id="IPR011041">
    <property type="entry name" value="Quinoprot_gluc/sorb_DH_b-prop"/>
</dbReference>
<organism evidence="2 3">
    <name type="scientific">Pseudotabrizicola alkalilacus</name>
    <dbReference type="NCBI Taxonomy" id="2305252"/>
    <lineage>
        <taxon>Bacteria</taxon>
        <taxon>Pseudomonadati</taxon>
        <taxon>Pseudomonadota</taxon>
        <taxon>Alphaproteobacteria</taxon>
        <taxon>Rhodobacterales</taxon>
        <taxon>Paracoccaceae</taxon>
        <taxon>Pseudotabrizicola</taxon>
    </lineage>
</organism>
<dbReference type="AlphaFoldDB" id="A0A411YZD0"/>
<sequence>MTGLAQAQTKVDTSAGPMQISPIATGLDEPWAVGFLPDGAVIVTERAGRLLLLREGESAEIDGVPEVYAQGQGGLLDVMIPRDFEQSREVWLTYAAAVDGGAATAVGKGRLSDDGTTLEGFDMLFVGEGHSGGRHFGSRMVEAEDGSVFITTGDRGTGPDGMQAQDPETVEGSVIHLTRDGATATTIEGWRRGVYSIGHRNAQGAALGTDGALWLVEHGAQGGDELNRVEAGKNYGWPVISYGVNYNGNSIGEGQAQDGMEQPLHYWDPSIAPSGMIIYSGALVPDWAGDIFTGSLNTSFLSRLDPDTPAETGFAEERIEAAETARVRDVREAPDGSIWFVSVIEGAIYRLAPAEAG</sequence>
<protein>
    <submittedName>
        <fullName evidence="2">PQQ-dependent sugar dehydrogenase</fullName>
    </submittedName>
</protein>
<dbReference type="Gene3D" id="2.120.10.30">
    <property type="entry name" value="TolB, C-terminal domain"/>
    <property type="match status" value="1"/>
</dbReference>
<comment type="caution">
    <text evidence="2">The sequence shown here is derived from an EMBL/GenBank/DDBJ whole genome shotgun (WGS) entry which is preliminary data.</text>
</comment>
<proteinExistence type="predicted"/>
<evidence type="ECO:0000259" key="1">
    <source>
        <dbReference type="Pfam" id="PF07995"/>
    </source>
</evidence>
<gene>
    <name evidence="2" type="ORF">D1012_17075</name>
</gene>
<dbReference type="EMBL" id="QWEY01000010">
    <property type="protein sequence ID" value="RGP36156.1"/>
    <property type="molecule type" value="Genomic_DNA"/>
</dbReference>
<name>A0A411YZD0_9RHOB</name>
<dbReference type="PANTHER" id="PTHR19328:SF75">
    <property type="entry name" value="ALDOSE SUGAR DEHYDROGENASE YLII"/>
    <property type="match status" value="1"/>
</dbReference>